<dbReference type="GO" id="GO:0005886">
    <property type="term" value="C:plasma membrane"/>
    <property type="evidence" value="ECO:0007669"/>
    <property type="project" value="UniProtKB-SubCell"/>
</dbReference>
<keyword evidence="2" id="KW-1003">Cell membrane</keyword>
<feature type="transmembrane region" description="Helical" evidence="6">
    <location>
        <begin position="338"/>
        <end position="357"/>
    </location>
</feature>
<sequence length="483" mass="50644">MGVVMSGGGALRTNAVGLGGAVIMSAALMGPAVSVYFNPQVVAASAGVATPFVFIVALVIMLVLASSIMEMARVFPSAGAFYTYVSRGVGPRSGFVTGGLMFVAYALLVPAELALIGIYTSDLLAGYGVHIHWTIISAFFIVLMVVLSLRGITGSLRTAAILFSVEVGVIVLLSAIILAKGGAHGLSLAPLNPASSPTGLSGLALGMTFGILSFVGFEAATTLGEEVRDSHRNVPRAIVLSLLFVGLIYLFCTYSEMIGFGTANVGKLTADTAPFTTLANMYAPWLQVLVGLAGISSIFAVTMNANNGIVRIVFAMGREGLLPKALGKVHTVHRTPTNAIWLQAIVAVVFTFGVGLLSGPFNAYIYLGSILTLAIIPVYILTNIACMRHFAGPGRSERSIWRHVVLPILGILVLAIPIFGQVYPAPPAPLTYFPYLVLVFIAVMALIAFRIGRRRPEVLQRAGAVLATGEVDDTADSEPTNVS</sequence>
<feature type="transmembrane region" description="Helical" evidence="6">
    <location>
        <begin position="95"/>
        <end position="119"/>
    </location>
</feature>
<dbReference type="PANTHER" id="PTHR42770">
    <property type="entry name" value="AMINO ACID TRANSPORTER-RELATED"/>
    <property type="match status" value="1"/>
</dbReference>
<dbReference type="GO" id="GO:0022857">
    <property type="term" value="F:transmembrane transporter activity"/>
    <property type="evidence" value="ECO:0007669"/>
    <property type="project" value="InterPro"/>
</dbReference>
<dbReference type="PIRSF" id="PIRSF006060">
    <property type="entry name" value="AA_transporter"/>
    <property type="match status" value="1"/>
</dbReference>
<feature type="transmembrane region" description="Helical" evidence="6">
    <location>
        <begin position="363"/>
        <end position="387"/>
    </location>
</feature>
<keyword evidence="8" id="KW-1185">Reference proteome</keyword>
<evidence type="ECO:0000256" key="4">
    <source>
        <dbReference type="ARBA" id="ARBA00022989"/>
    </source>
</evidence>
<keyword evidence="3 6" id="KW-0812">Transmembrane</keyword>
<feature type="transmembrane region" description="Helical" evidence="6">
    <location>
        <begin position="199"/>
        <end position="217"/>
    </location>
</feature>
<evidence type="ECO:0000256" key="1">
    <source>
        <dbReference type="ARBA" id="ARBA00004651"/>
    </source>
</evidence>
<name>A0A5C8URH5_9MICO</name>
<feature type="transmembrane region" description="Helical" evidence="6">
    <location>
        <begin position="238"/>
        <end position="262"/>
    </location>
</feature>
<dbReference type="AlphaFoldDB" id="A0A5C8URH5"/>
<feature type="transmembrane region" description="Helical" evidence="6">
    <location>
        <begin position="432"/>
        <end position="451"/>
    </location>
</feature>
<keyword evidence="5 6" id="KW-0472">Membrane</keyword>
<comment type="subcellular location">
    <subcellularLocation>
        <location evidence="1">Cell membrane</location>
        <topology evidence="1">Multi-pass membrane protein</topology>
    </subcellularLocation>
</comment>
<reference evidence="7 8" key="1">
    <citation type="submission" date="2019-08" db="EMBL/GenBank/DDBJ databases">
        <title>Bacterial whole genome sequence for Glaciihabitans sp. CHu50b-6-2.</title>
        <authorList>
            <person name="Jin L."/>
        </authorList>
    </citation>
    <scope>NUCLEOTIDE SEQUENCE [LARGE SCALE GENOMIC DNA]</scope>
    <source>
        <strain evidence="7 8">CHu50b-6-2</strain>
    </source>
</reference>
<protein>
    <submittedName>
        <fullName evidence="7">APC family permease</fullName>
    </submittedName>
</protein>
<dbReference type="Gene3D" id="1.20.1740.10">
    <property type="entry name" value="Amino acid/polyamine transporter I"/>
    <property type="match status" value="1"/>
</dbReference>
<dbReference type="InterPro" id="IPR050367">
    <property type="entry name" value="APC_superfamily"/>
</dbReference>
<keyword evidence="4 6" id="KW-1133">Transmembrane helix</keyword>
<evidence type="ECO:0000313" key="8">
    <source>
        <dbReference type="Proteomes" id="UP000321379"/>
    </source>
</evidence>
<dbReference type="PANTHER" id="PTHR42770:SF16">
    <property type="entry name" value="AMINO ACID PERMEASE"/>
    <property type="match status" value="1"/>
</dbReference>
<feature type="transmembrane region" description="Helical" evidence="6">
    <location>
        <begin position="399"/>
        <end position="420"/>
    </location>
</feature>
<evidence type="ECO:0000256" key="5">
    <source>
        <dbReference type="ARBA" id="ARBA00023136"/>
    </source>
</evidence>
<evidence type="ECO:0000256" key="2">
    <source>
        <dbReference type="ARBA" id="ARBA00022475"/>
    </source>
</evidence>
<feature type="transmembrane region" description="Helical" evidence="6">
    <location>
        <begin position="43"/>
        <end position="65"/>
    </location>
</feature>
<evidence type="ECO:0000256" key="6">
    <source>
        <dbReference type="SAM" id="Phobius"/>
    </source>
</evidence>
<organism evidence="7 8">
    <name type="scientific">Lacisediminihabitans profunda</name>
    <dbReference type="NCBI Taxonomy" id="2594790"/>
    <lineage>
        <taxon>Bacteria</taxon>
        <taxon>Bacillati</taxon>
        <taxon>Actinomycetota</taxon>
        <taxon>Actinomycetes</taxon>
        <taxon>Micrococcales</taxon>
        <taxon>Microbacteriaceae</taxon>
        <taxon>Lacisediminihabitans</taxon>
    </lineage>
</organism>
<accession>A0A5C8URH5</accession>
<feature type="transmembrane region" description="Helical" evidence="6">
    <location>
        <begin position="15"/>
        <end position="37"/>
    </location>
</feature>
<proteinExistence type="predicted"/>
<dbReference type="Proteomes" id="UP000321379">
    <property type="component" value="Unassembled WGS sequence"/>
</dbReference>
<evidence type="ECO:0000256" key="3">
    <source>
        <dbReference type="ARBA" id="ARBA00022692"/>
    </source>
</evidence>
<feature type="transmembrane region" description="Helical" evidence="6">
    <location>
        <begin position="159"/>
        <end position="179"/>
    </location>
</feature>
<feature type="transmembrane region" description="Helical" evidence="6">
    <location>
        <begin position="282"/>
        <end position="301"/>
    </location>
</feature>
<evidence type="ECO:0000313" key="7">
    <source>
        <dbReference type="EMBL" id="TXN30892.1"/>
    </source>
</evidence>
<dbReference type="Pfam" id="PF13520">
    <property type="entry name" value="AA_permease_2"/>
    <property type="match status" value="1"/>
</dbReference>
<comment type="caution">
    <text evidence="7">The sequence shown here is derived from an EMBL/GenBank/DDBJ whole genome shotgun (WGS) entry which is preliminary data.</text>
</comment>
<dbReference type="EMBL" id="VRMG01000005">
    <property type="protein sequence ID" value="TXN30892.1"/>
    <property type="molecule type" value="Genomic_DNA"/>
</dbReference>
<gene>
    <name evidence="7" type="ORF">FVP33_04590</name>
</gene>
<feature type="transmembrane region" description="Helical" evidence="6">
    <location>
        <begin position="131"/>
        <end position="152"/>
    </location>
</feature>
<dbReference type="InterPro" id="IPR002293">
    <property type="entry name" value="AA/rel_permease1"/>
</dbReference>